<dbReference type="GO" id="GO:0005829">
    <property type="term" value="C:cytosol"/>
    <property type="evidence" value="ECO:0007669"/>
    <property type="project" value="TreeGrafter"/>
</dbReference>
<gene>
    <name evidence="2" type="ORF">METZ01_LOCUS20291</name>
</gene>
<evidence type="ECO:0000313" key="2">
    <source>
        <dbReference type="EMBL" id="SUZ67437.1"/>
    </source>
</evidence>
<dbReference type="Gene3D" id="3.20.20.100">
    <property type="entry name" value="NADP-dependent oxidoreductase domain"/>
    <property type="match status" value="1"/>
</dbReference>
<name>A0A381PMT9_9ZZZZ</name>
<dbReference type="PRINTS" id="PR00069">
    <property type="entry name" value="ALDKETRDTASE"/>
</dbReference>
<dbReference type="EMBL" id="UINC01001012">
    <property type="protein sequence ID" value="SUZ67437.1"/>
    <property type="molecule type" value="Genomic_DNA"/>
</dbReference>
<dbReference type="InterPro" id="IPR023210">
    <property type="entry name" value="NADP_OxRdtase_dom"/>
</dbReference>
<dbReference type="PANTHER" id="PTHR43364:SF1">
    <property type="entry name" value="OXIDOREDUCTASE YDHF"/>
    <property type="match status" value="1"/>
</dbReference>
<dbReference type="InterPro" id="IPR036812">
    <property type="entry name" value="NAD(P)_OxRdtase_dom_sf"/>
</dbReference>
<dbReference type="SUPFAM" id="SSF51430">
    <property type="entry name" value="NAD(P)-linked oxidoreductase"/>
    <property type="match status" value="1"/>
</dbReference>
<dbReference type="AlphaFoldDB" id="A0A381PMT9"/>
<organism evidence="2">
    <name type="scientific">marine metagenome</name>
    <dbReference type="NCBI Taxonomy" id="408172"/>
    <lineage>
        <taxon>unclassified sequences</taxon>
        <taxon>metagenomes</taxon>
        <taxon>ecological metagenomes</taxon>
    </lineage>
</organism>
<dbReference type="InterPro" id="IPR020471">
    <property type="entry name" value="AKR"/>
</dbReference>
<dbReference type="PANTHER" id="PTHR43364">
    <property type="entry name" value="NADH-SPECIFIC METHYLGLYOXAL REDUCTASE-RELATED"/>
    <property type="match status" value="1"/>
</dbReference>
<protein>
    <recommendedName>
        <fullName evidence="1">NADP-dependent oxidoreductase domain-containing protein</fullName>
    </recommendedName>
</protein>
<dbReference type="GO" id="GO:0016491">
    <property type="term" value="F:oxidoreductase activity"/>
    <property type="evidence" value="ECO:0007669"/>
    <property type="project" value="InterPro"/>
</dbReference>
<accession>A0A381PMT9</accession>
<evidence type="ECO:0000259" key="1">
    <source>
        <dbReference type="Pfam" id="PF00248"/>
    </source>
</evidence>
<proteinExistence type="predicted"/>
<feature type="domain" description="NADP-dependent oxidoreductase" evidence="1">
    <location>
        <begin position="3"/>
        <end position="260"/>
    </location>
</feature>
<sequence>MNWGIWGNNLSTKQVSELIENSVEFGVDTFDHADIYGGYTTEELFGKGLIESKIDREKIKLISKFGIMYPSDKLPIKIKHYDYSKDHIIKSVENSLINLKTDYLDCVLMHRPSPFMDINEISDTVNQLLESGKIKSFGVSNFSAQQIQVFENKVKIDCNQIQCSLTHLDPIYDGTLDYMQSKDIKPMAWKPLGEFYLKKNDQNNRIREKLLKFKKKYNCSESQILLSWLIKHPSNIIPVVGTTKIDRLKESIDSSSINLELIDWFEILEASVGKRVP</sequence>
<dbReference type="Pfam" id="PF00248">
    <property type="entry name" value="Aldo_ket_red"/>
    <property type="match status" value="1"/>
</dbReference>
<dbReference type="InterPro" id="IPR050523">
    <property type="entry name" value="AKR_Detox_Biosynth"/>
</dbReference>
<reference evidence="2" key="1">
    <citation type="submission" date="2018-05" db="EMBL/GenBank/DDBJ databases">
        <authorList>
            <person name="Lanie J.A."/>
            <person name="Ng W.-L."/>
            <person name="Kazmierczak K.M."/>
            <person name="Andrzejewski T.M."/>
            <person name="Davidsen T.M."/>
            <person name="Wayne K.J."/>
            <person name="Tettelin H."/>
            <person name="Glass J.I."/>
            <person name="Rusch D."/>
            <person name="Podicherti R."/>
            <person name="Tsui H.-C.T."/>
            <person name="Winkler M.E."/>
        </authorList>
    </citation>
    <scope>NUCLEOTIDE SEQUENCE</scope>
</reference>